<dbReference type="InParanoid" id="K5X6M7"/>
<dbReference type="Proteomes" id="UP000008370">
    <property type="component" value="Unassembled WGS sequence"/>
</dbReference>
<protein>
    <submittedName>
        <fullName evidence="1">Uncharacterized protein</fullName>
    </submittedName>
</protein>
<dbReference type="RefSeq" id="XP_007393841.1">
    <property type="nucleotide sequence ID" value="XM_007393779.1"/>
</dbReference>
<dbReference type="KEGG" id="pco:PHACADRAFT_252948"/>
<proteinExistence type="predicted"/>
<name>K5X6M7_PHACS</name>
<evidence type="ECO:0000313" key="2">
    <source>
        <dbReference type="Proteomes" id="UP000008370"/>
    </source>
</evidence>
<reference evidence="1 2" key="1">
    <citation type="journal article" date="2012" name="BMC Genomics">
        <title>Comparative genomics of the white-rot fungi, Phanerochaete carnosa and P. chrysosporium, to elucidate the genetic basis of the distinct wood types they colonize.</title>
        <authorList>
            <person name="Suzuki H."/>
            <person name="MacDonald J."/>
            <person name="Syed K."/>
            <person name="Salamov A."/>
            <person name="Hori C."/>
            <person name="Aerts A."/>
            <person name="Henrissat B."/>
            <person name="Wiebenga A."/>
            <person name="vanKuyk P.A."/>
            <person name="Barry K."/>
            <person name="Lindquist E."/>
            <person name="LaButti K."/>
            <person name="Lapidus A."/>
            <person name="Lucas S."/>
            <person name="Coutinho P."/>
            <person name="Gong Y."/>
            <person name="Samejima M."/>
            <person name="Mahadevan R."/>
            <person name="Abou-Zaid M."/>
            <person name="de Vries R.P."/>
            <person name="Igarashi K."/>
            <person name="Yadav J.S."/>
            <person name="Grigoriev I.V."/>
            <person name="Master E.R."/>
        </authorList>
    </citation>
    <scope>NUCLEOTIDE SEQUENCE [LARGE SCALE GENOMIC DNA]</scope>
    <source>
        <strain evidence="1 2">HHB-10118-sp</strain>
    </source>
</reference>
<dbReference type="EMBL" id="JH930470">
    <property type="protein sequence ID" value="EKM58532.1"/>
    <property type="molecule type" value="Genomic_DNA"/>
</dbReference>
<dbReference type="AlphaFoldDB" id="K5X6M7"/>
<sequence>MTTAIYNTLDIYRCCPEKNPYDASPPIYNLVPYHDIESLDTPQLKQAAFNIVRRTGINVFWSMSDRYPFVIAECDEETTQNEASTFTEYHSPPPLPSIALPDELVSRLT</sequence>
<dbReference type="HOGENOM" id="CLU_2184886_0_0_1"/>
<evidence type="ECO:0000313" key="1">
    <source>
        <dbReference type="EMBL" id="EKM58532.1"/>
    </source>
</evidence>
<accession>K5X6M7</accession>
<keyword evidence="2" id="KW-1185">Reference proteome</keyword>
<organism evidence="1 2">
    <name type="scientific">Phanerochaete carnosa (strain HHB-10118-sp)</name>
    <name type="common">White-rot fungus</name>
    <name type="synonym">Peniophora carnosa</name>
    <dbReference type="NCBI Taxonomy" id="650164"/>
    <lineage>
        <taxon>Eukaryota</taxon>
        <taxon>Fungi</taxon>
        <taxon>Dikarya</taxon>
        <taxon>Basidiomycota</taxon>
        <taxon>Agaricomycotina</taxon>
        <taxon>Agaricomycetes</taxon>
        <taxon>Polyporales</taxon>
        <taxon>Phanerochaetaceae</taxon>
        <taxon>Phanerochaete</taxon>
    </lineage>
</organism>
<dbReference type="GeneID" id="18915622"/>
<gene>
    <name evidence="1" type="ORF">PHACADRAFT_252948</name>
</gene>